<accession>A0AAD9Z8S9</accession>
<evidence type="ECO:0000256" key="2">
    <source>
        <dbReference type="SAM" id="MobiDB-lite"/>
    </source>
</evidence>
<reference evidence="3" key="1">
    <citation type="submission" date="2022-11" db="EMBL/GenBank/DDBJ databases">
        <title>Chromosomal genome sequence assembly and mating type (MAT) locus characterization of the leprose asexual lichenized fungus Lepraria neglecta (Nyl.) Erichsen.</title>
        <authorList>
            <person name="Allen J.L."/>
            <person name="Pfeffer B."/>
        </authorList>
    </citation>
    <scope>NUCLEOTIDE SEQUENCE</scope>
    <source>
        <strain evidence="3">Allen 5258</strain>
    </source>
</reference>
<dbReference type="InterPro" id="IPR036291">
    <property type="entry name" value="NAD(P)-bd_dom_sf"/>
</dbReference>
<keyword evidence="4" id="KW-1185">Reference proteome</keyword>
<evidence type="ECO:0000256" key="1">
    <source>
        <dbReference type="ARBA" id="ARBA00023002"/>
    </source>
</evidence>
<evidence type="ECO:0000313" key="4">
    <source>
        <dbReference type="Proteomes" id="UP001276659"/>
    </source>
</evidence>
<sequence>MSPIQGSFIQAPVKPNPPIDLHGKTIIVIGGYTGLVILACRTPSKGEAARQKLVLDPAVRQTSPDVHVMKLDMESYTSVIEFADQVKQEASALHILLLNAGIALTSYETSAATGHEKVTQVNYLFNALLALELLPLLESTAAREGVPTRLTWHSWTHGWLVKVLGHGVVCQFKVAICHVCLRVGPVDRRGQGHYQFSVPGYGQDGHRGQCPIYIRVAMNILYAMRARPSEQGGWIILNAAAVAEGETHGSFLKDKDVIALADGASLPMPDDQHHLIDDGPCLAVRVPADGSVLQTVSLQIMKGPRKKTQMARWPHLDPPLNDITPDMLEYHVFEANLRYENHRAVQLGHWRTVNERRFQQPGAECQPLTGQPRGREAFRATWNSIAAGEEQLIQSQAQARQELDAKEACSKPLEYERLAAEEKEAGRQHPPNIAMSTGFTPINPNARRE</sequence>
<organism evidence="3 4">
    <name type="scientific">Lepraria neglecta</name>
    <dbReference type="NCBI Taxonomy" id="209136"/>
    <lineage>
        <taxon>Eukaryota</taxon>
        <taxon>Fungi</taxon>
        <taxon>Dikarya</taxon>
        <taxon>Ascomycota</taxon>
        <taxon>Pezizomycotina</taxon>
        <taxon>Lecanoromycetes</taxon>
        <taxon>OSLEUM clade</taxon>
        <taxon>Lecanoromycetidae</taxon>
        <taxon>Lecanorales</taxon>
        <taxon>Lecanorineae</taxon>
        <taxon>Stereocaulaceae</taxon>
        <taxon>Lepraria</taxon>
    </lineage>
</organism>
<keyword evidence="1" id="KW-0560">Oxidoreductase</keyword>
<dbReference type="EMBL" id="JASNWA010000007">
    <property type="protein sequence ID" value="KAK3173645.1"/>
    <property type="molecule type" value="Genomic_DNA"/>
</dbReference>
<dbReference type="Proteomes" id="UP001276659">
    <property type="component" value="Unassembled WGS sequence"/>
</dbReference>
<dbReference type="AlphaFoldDB" id="A0AAD9Z8S9"/>
<proteinExistence type="predicted"/>
<dbReference type="SUPFAM" id="SSF51735">
    <property type="entry name" value="NAD(P)-binding Rossmann-fold domains"/>
    <property type="match status" value="1"/>
</dbReference>
<comment type="caution">
    <text evidence="3">The sequence shown here is derived from an EMBL/GenBank/DDBJ whole genome shotgun (WGS) entry which is preliminary data.</text>
</comment>
<evidence type="ECO:0000313" key="3">
    <source>
        <dbReference type="EMBL" id="KAK3173645.1"/>
    </source>
</evidence>
<dbReference type="GO" id="GO:0016491">
    <property type="term" value="F:oxidoreductase activity"/>
    <property type="evidence" value="ECO:0007669"/>
    <property type="project" value="UniProtKB-KW"/>
</dbReference>
<feature type="region of interest" description="Disordered" evidence="2">
    <location>
        <begin position="419"/>
        <end position="449"/>
    </location>
</feature>
<protein>
    <submittedName>
        <fullName evidence="3">Uncharacterized protein</fullName>
    </submittedName>
</protein>
<dbReference type="PANTHER" id="PTHR43157">
    <property type="entry name" value="PHOSPHATIDYLINOSITOL-GLYCAN BIOSYNTHESIS CLASS F PROTEIN-RELATED"/>
    <property type="match status" value="1"/>
</dbReference>
<gene>
    <name evidence="3" type="ORF">OEA41_006977</name>
</gene>
<feature type="compositionally biased region" description="Polar residues" evidence="2">
    <location>
        <begin position="434"/>
        <end position="443"/>
    </location>
</feature>
<dbReference type="PANTHER" id="PTHR43157:SF31">
    <property type="entry name" value="PHOSPHATIDYLINOSITOL-GLYCAN BIOSYNTHESIS CLASS F PROTEIN"/>
    <property type="match status" value="1"/>
</dbReference>
<name>A0AAD9Z8S9_9LECA</name>
<dbReference type="Gene3D" id="3.40.50.720">
    <property type="entry name" value="NAD(P)-binding Rossmann-like Domain"/>
    <property type="match status" value="1"/>
</dbReference>